<evidence type="ECO:0000313" key="2">
    <source>
        <dbReference type="EMBL" id="HJE91331.1"/>
    </source>
</evidence>
<reference evidence="2" key="2">
    <citation type="submission" date="2021-09" db="EMBL/GenBank/DDBJ databases">
        <authorList>
            <person name="Gilroy R."/>
        </authorList>
    </citation>
    <scope>NUCLEOTIDE SEQUENCE</scope>
    <source>
        <strain evidence="2">ChiGjej1B1-18357</strain>
    </source>
</reference>
<feature type="non-terminal residue" evidence="2">
    <location>
        <position position="1"/>
    </location>
</feature>
<protein>
    <submittedName>
        <fullName evidence="2">Uncharacterized protein</fullName>
    </submittedName>
</protein>
<keyword evidence="1" id="KW-0812">Transmembrane</keyword>
<comment type="caution">
    <text evidence="2">The sequence shown here is derived from an EMBL/GenBank/DDBJ whole genome shotgun (WGS) entry which is preliminary data.</text>
</comment>
<keyword evidence="1" id="KW-0472">Membrane</keyword>
<dbReference type="AlphaFoldDB" id="A0A921F3X5"/>
<feature type="transmembrane region" description="Helical" evidence="1">
    <location>
        <begin position="44"/>
        <end position="68"/>
    </location>
</feature>
<keyword evidence="1" id="KW-1133">Transmembrane helix</keyword>
<evidence type="ECO:0000256" key="1">
    <source>
        <dbReference type="SAM" id="Phobius"/>
    </source>
</evidence>
<proteinExistence type="predicted"/>
<organism evidence="2 3">
    <name type="scientific">Dietzia timorensis</name>
    <dbReference type="NCBI Taxonomy" id="499555"/>
    <lineage>
        <taxon>Bacteria</taxon>
        <taxon>Bacillati</taxon>
        <taxon>Actinomycetota</taxon>
        <taxon>Actinomycetes</taxon>
        <taxon>Mycobacteriales</taxon>
        <taxon>Dietziaceae</taxon>
        <taxon>Dietzia</taxon>
    </lineage>
</organism>
<sequence length="87" mass="9255">VAEQREKRALAQAALGAGSGKARGGGRVAGLRIAIATLSRRQTVGFAIVAVYVALVVANFVFMSPVLVGQPITQLAWQNHQWLPSWT</sequence>
<evidence type="ECO:0000313" key="3">
    <source>
        <dbReference type="Proteomes" id="UP000776650"/>
    </source>
</evidence>
<accession>A0A921F3X5</accession>
<gene>
    <name evidence="2" type="ORF">K8V11_10020</name>
</gene>
<name>A0A921F3X5_9ACTN</name>
<reference evidence="2" key="1">
    <citation type="journal article" date="2021" name="PeerJ">
        <title>Extensive microbial diversity within the chicken gut microbiome revealed by metagenomics and culture.</title>
        <authorList>
            <person name="Gilroy R."/>
            <person name="Ravi A."/>
            <person name="Getino M."/>
            <person name="Pursley I."/>
            <person name="Horton D.L."/>
            <person name="Alikhan N.F."/>
            <person name="Baker D."/>
            <person name="Gharbi K."/>
            <person name="Hall N."/>
            <person name="Watson M."/>
            <person name="Adriaenssens E.M."/>
            <person name="Foster-Nyarko E."/>
            <person name="Jarju S."/>
            <person name="Secka A."/>
            <person name="Antonio M."/>
            <person name="Oren A."/>
            <person name="Chaudhuri R.R."/>
            <person name="La Ragione R."/>
            <person name="Hildebrand F."/>
            <person name="Pallen M.J."/>
        </authorList>
    </citation>
    <scope>NUCLEOTIDE SEQUENCE</scope>
    <source>
        <strain evidence="2">ChiGjej1B1-18357</strain>
    </source>
</reference>
<dbReference type="EMBL" id="DYXM01000195">
    <property type="protein sequence ID" value="HJE91331.1"/>
    <property type="molecule type" value="Genomic_DNA"/>
</dbReference>
<dbReference type="Proteomes" id="UP000776650">
    <property type="component" value="Unassembled WGS sequence"/>
</dbReference>